<sequence length="130" mass="14230">MSEKNDKTKDTPELRVVHGQGKTKRRAYEPTPAEARKKTKESLKEAAQALAHLSKAMGHANKAYEELAAFTRALPSGLEGKPGRRPTTFALEAVAAMLKARARLSEASDVTREAADELSARLEGQERDDD</sequence>
<evidence type="ECO:0000313" key="2">
    <source>
        <dbReference type="EMBL" id="KFE65463.1"/>
    </source>
</evidence>
<dbReference type="AlphaFoldDB" id="A0A085WCQ0"/>
<gene>
    <name evidence="2" type="ORF">DB31_1579</name>
</gene>
<feature type="compositionally biased region" description="Basic and acidic residues" evidence="1">
    <location>
        <begin position="1"/>
        <end position="16"/>
    </location>
</feature>
<evidence type="ECO:0000256" key="1">
    <source>
        <dbReference type="SAM" id="MobiDB-lite"/>
    </source>
</evidence>
<proteinExistence type="predicted"/>
<dbReference type="STRING" id="394096.DB31_1579"/>
<comment type="caution">
    <text evidence="2">The sequence shown here is derived from an EMBL/GenBank/DDBJ whole genome shotgun (WGS) entry which is preliminary data.</text>
</comment>
<feature type="region of interest" description="Disordered" evidence="1">
    <location>
        <begin position="1"/>
        <end position="38"/>
    </location>
</feature>
<dbReference type="RefSeq" id="WP_044193301.1">
    <property type="nucleotide sequence ID" value="NZ_JMCB01000012.1"/>
</dbReference>
<organism evidence="2 3">
    <name type="scientific">Hyalangium minutum</name>
    <dbReference type="NCBI Taxonomy" id="394096"/>
    <lineage>
        <taxon>Bacteria</taxon>
        <taxon>Pseudomonadati</taxon>
        <taxon>Myxococcota</taxon>
        <taxon>Myxococcia</taxon>
        <taxon>Myxococcales</taxon>
        <taxon>Cystobacterineae</taxon>
        <taxon>Archangiaceae</taxon>
        <taxon>Hyalangium</taxon>
    </lineage>
</organism>
<dbReference type="Proteomes" id="UP000028725">
    <property type="component" value="Unassembled WGS sequence"/>
</dbReference>
<accession>A0A085WCQ0</accession>
<protein>
    <submittedName>
        <fullName evidence="2">Uncharacterized protein</fullName>
    </submittedName>
</protein>
<dbReference type="EMBL" id="JMCB01000012">
    <property type="protein sequence ID" value="KFE65463.1"/>
    <property type="molecule type" value="Genomic_DNA"/>
</dbReference>
<evidence type="ECO:0000313" key="3">
    <source>
        <dbReference type="Proteomes" id="UP000028725"/>
    </source>
</evidence>
<feature type="region of interest" description="Disordered" evidence="1">
    <location>
        <begin position="103"/>
        <end position="130"/>
    </location>
</feature>
<reference evidence="2 3" key="1">
    <citation type="submission" date="2014-04" db="EMBL/GenBank/DDBJ databases">
        <title>Genome assembly of Hyalangium minutum DSM 14724.</title>
        <authorList>
            <person name="Sharma G."/>
            <person name="Subramanian S."/>
        </authorList>
    </citation>
    <scope>NUCLEOTIDE SEQUENCE [LARGE SCALE GENOMIC DNA]</scope>
    <source>
        <strain evidence="2 3">DSM 14724</strain>
    </source>
</reference>
<name>A0A085WCQ0_9BACT</name>
<keyword evidence="3" id="KW-1185">Reference proteome</keyword>